<dbReference type="CDD" id="cd04488">
    <property type="entry name" value="RecG_wedge_OBF"/>
    <property type="match status" value="1"/>
</dbReference>
<dbReference type="PANTHER" id="PTHR47964">
    <property type="entry name" value="ATP-DEPENDENT DNA HELICASE HOMOLOG RECG, CHLOROPLASTIC"/>
    <property type="match status" value="1"/>
</dbReference>
<dbReference type="NCBIfam" id="TIGR00643">
    <property type="entry name" value="recG"/>
    <property type="match status" value="1"/>
</dbReference>
<dbReference type="InterPro" id="IPR001650">
    <property type="entry name" value="Helicase_C-like"/>
</dbReference>
<protein>
    <recommendedName>
        <fullName evidence="2 15">ATP-dependent DNA helicase RecG</fullName>
        <ecNumber evidence="13 15">5.6.2.4</ecNumber>
    </recommendedName>
</protein>
<dbReference type="InterPro" id="IPR004609">
    <property type="entry name" value="ATP-dep_DNA_helicase_RecG"/>
</dbReference>
<keyword evidence="7 15" id="KW-0067">ATP-binding</keyword>
<proteinExistence type="inferred from homology"/>
<evidence type="ECO:0000256" key="15">
    <source>
        <dbReference type="RuleBase" id="RU363016"/>
    </source>
</evidence>
<dbReference type="InterPro" id="IPR014001">
    <property type="entry name" value="Helicase_ATP-bd"/>
</dbReference>
<sequence length="690" mass="77922">MKPIAFDELKNKSIKFIKGVGESRRSLFEKLDINSVFDLLTYYPREYEDRSKIKNIADLENGENCSFEGTIVSNVNEARPRRGMVISRVTVQDSTGRITALWFNQQYVRKALLLGENYIFFGRIERKLNKLQIVNPVFEAGSSEVMKKSLKILPVYSATRNLGQNVIRTIMQEAVRTLDNVQLEDMLPEDIRSRHKLAGLKESIRQIHFPGSAEKMQEARYRLVFEELFMLQLGLLNYKSLAVHKGRGIQFGKPREMEAFITFLPFKLTTAQQRVLEEVEQDMESENVMNRLVQGDVGSGKTIIAVIALFKAVKCGYQGALMVPTEILAEQHFKSIKPLFQEYGIALELLSSSLPKKQKQGIFDGLREGRIKVVVGTHALLENTVEFQKLGLVVTDEQHRFGVRQRTILAEKGQNPDVLVMTATPIPRTLALILYGDLDISVIDQLPPGRKPIKTYSVNEAMRERINNFIREKVMEGRQVYIVCPLVEESEEIEAKSAVVTAEDISNNVFRDLKVGIIHGKMKSAEKDAVMKSFAAGEISILVSTTIIEVGVNVPNATLMVVENAERFGLAQLHQLRGRVGRGGEQSYCVLFNQSKSQVSRERMKIMSQSNDGFVISEKDLEIRGPGDFFGTKQHGLPELKIANLYRDIEVLKLAQNSARELLETDPGLRGNLRLKQYLSGYFGEKVTLS</sequence>
<evidence type="ECO:0000313" key="19">
    <source>
        <dbReference type="Proteomes" id="UP000191554"/>
    </source>
</evidence>
<evidence type="ECO:0000256" key="2">
    <source>
        <dbReference type="ARBA" id="ARBA00017846"/>
    </source>
</evidence>
<keyword evidence="19" id="KW-1185">Reference proteome</keyword>
<dbReference type="Gene3D" id="2.40.50.140">
    <property type="entry name" value="Nucleic acid-binding proteins"/>
    <property type="match status" value="1"/>
</dbReference>
<keyword evidence="6 15" id="KW-0347">Helicase</keyword>
<evidence type="ECO:0000259" key="17">
    <source>
        <dbReference type="PROSITE" id="PS51194"/>
    </source>
</evidence>
<dbReference type="Gene3D" id="3.40.50.300">
    <property type="entry name" value="P-loop containing nucleotide triphosphate hydrolases"/>
    <property type="match status" value="2"/>
</dbReference>
<evidence type="ECO:0000256" key="3">
    <source>
        <dbReference type="ARBA" id="ARBA00022741"/>
    </source>
</evidence>
<dbReference type="SMART" id="SM00487">
    <property type="entry name" value="DEXDc"/>
    <property type="match status" value="1"/>
</dbReference>
<evidence type="ECO:0000259" key="16">
    <source>
        <dbReference type="PROSITE" id="PS51192"/>
    </source>
</evidence>
<dbReference type="InterPro" id="IPR047112">
    <property type="entry name" value="RecG/Mfd"/>
</dbReference>
<dbReference type="GO" id="GO:0016887">
    <property type="term" value="F:ATP hydrolysis activity"/>
    <property type="evidence" value="ECO:0007669"/>
    <property type="project" value="RHEA"/>
</dbReference>
<dbReference type="InterPro" id="IPR027417">
    <property type="entry name" value="P-loop_NTPase"/>
</dbReference>
<keyword evidence="3 15" id="KW-0547">Nucleotide-binding</keyword>
<dbReference type="GO" id="GO:0006281">
    <property type="term" value="P:DNA repair"/>
    <property type="evidence" value="ECO:0007669"/>
    <property type="project" value="UniProtKB-UniRule"/>
</dbReference>
<evidence type="ECO:0000256" key="14">
    <source>
        <dbReference type="ARBA" id="ARBA00048988"/>
    </source>
</evidence>
<dbReference type="Pfam" id="PF19833">
    <property type="entry name" value="RecG_dom3_C"/>
    <property type="match status" value="1"/>
</dbReference>
<dbReference type="EMBL" id="MZGX01000038">
    <property type="protein sequence ID" value="OPX41971.1"/>
    <property type="molecule type" value="Genomic_DNA"/>
</dbReference>
<dbReference type="SUPFAM" id="SSF52540">
    <property type="entry name" value="P-loop containing nucleoside triphosphate hydrolases"/>
    <property type="match status" value="2"/>
</dbReference>
<comment type="caution">
    <text evidence="18">The sequence shown here is derived from an EMBL/GenBank/DDBJ whole genome shotgun (WGS) entry which is preliminary data.</text>
</comment>
<feature type="domain" description="Helicase ATP-binding" evidence="16">
    <location>
        <begin position="282"/>
        <end position="443"/>
    </location>
</feature>
<comment type="function">
    <text evidence="15">Plays a critical role in recombination and DNA repair. Helps process Holliday junction intermediates to mature products by catalyzing branch migration. Has replication fork regression activity, unwinds stalled or blocked replication forks to make a HJ that can be resolved. Has a DNA unwinding activity characteristic of a DNA helicase with 3'-5' polarity.</text>
</comment>
<gene>
    <name evidence="18" type="primary">recG</name>
    <name evidence="18" type="ORF">CLHUN_41420</name>
</gene>
<name>A0A1V4SFF0_RUMHU</name>
<feature type="domain" description="Helicase C-terminal" evidence="17">
    <location>
        <begin position="465"/>
        <end position="622"/>
    </location>
</feature>
<keyword evidence="4 15" id="KW-0227">DNA damage</keyword>
<evidence type="ECO:0000256" key="11">
    <source>
        <dbReference type="ARBA" id="ARBA00023235"/>
    </source>
</evidence>
<evidence type="ECO:0000256" key="12">
    <source>
        <dbReference type="ARBA" id="ARBA00034617"/>
    </source>
</evidence>
<comment type="similarity">
    <text evidence="1 15">Belongs to the helicase family. RecG subfamily.</text>
</comment>
<evidence type="ECO:0000256" key="9">
    <source>
        <dbReference type="ARBA" id="ARBA00023172"/>
    </source>
</evidence>
<comment type="catalytic activity">
    <reaction evidence="12 15">
        <text>Couples ATP hydrolysis with the unwinding of duplex DNA by translocating in the 3'-5' direction.</text>
        <dbReference type="EC" id="5.6.2.4"/>
    </reaction>
</comment>
<dbReference type="InterPro" id="IPR012340">
    <property type="entry name" value="NA-bd_OB-fold"/>
</dbReference>
<dbReference type="OrthoDB" id="9804325at2"/>
<dbReference type="NCBIfam" id="NF008168">
    <property type="entry name" value="PRK10917.2-2"/>
    <property type="match status" value="1"/>
</dbReference>
<dbReference type="EC" id="5.6.2.4" evidence="13 15"/>
<dbReference type="GO" id="GO:0043138">
    <property type="term" value="F:3'-5' DNA helicase activity"/>
    <property type="evidence" value="ECO:0007669"/>
    <property type="project" value="UniProtKB-EC"/>
</dbReference>
<evidence type="ECO:0000256" key="1">
    <source>
        <dbReference type="ARBA" id="ARBA00007504"/>
    </source>
</evidence>
<dbReference type="InterPro" id="IPR045562">
    <property type="entry name" value="RecG_dom3_C"/>
</dbReference>
<dbReference type="GO" id="GO:0005524">
    <property type="term" value="F:ATP binding"/>
    <property type="evidence" value="ECO:0007669"/>
    <property type="project" value="UniProtKB-KW"/>
</dbReference>
<evidence type="ECO:0000256" key="7">
    <source>
        <dbReference type="ARBA" id="ARBA00022840"/>
    </source>
</evidence>
<dbReference type="AlphaFoldDB" id="A0A1V4SFF0"/>
<dbReference type="Pfam" id="PF00270">
    <property type="entry name" value="DEAD"/>
    <property type="match status" value="1"/>
</dbReference>
<evidence type="ECO:0000256" key="8">
    <source>
        <dbReference type="ARBA" id="ARBA00023125"/>
    </source>
</evidence>
<keyword evidence="9 15" id="KW-0233">DNA recombination</keyword>
<evidence type="ECO:0000256" key="6">
    <source>
        <dbReference type="ARBA" id="ARBA00022806"/>
    </source>
</evidence>
<evidence type="ECO:0000256" key="13">
    <source>
        <dbReference type="ARBA" id="ARBA00034808"/>
    </source>
</evidence>
<dbReference type="Proteomes" id="UP000191554">
    <property type="component" value="Unassembled WGS sequence"/>
</dbReference>
<accession>A0A1V4SFF0</accession>
<evidence type="ECO:0000256" key="5">
    <source>
        <dbReference type="ARBA" id="ARBA00022801"/>
    </source>
</evidence>
<dbReference type="InterPro" id="IPR011545">
    <property type="entry name" value="DEAD/DEAH_box_helicase_dom"/>
</dbReference>
<evidence type="ECO:0000256" key="10">
    <source>
        <dbReference type="ARBA" id="ARBA00023204"/>
    </source>
</evidence>
<dbReference type="STRING" id="48256.CLHUN_41420"/>
<dbReference type="NCBIfam" id="NF008165">
    <property type="entry name" value="PRK10917.1-3"/>
    <property type="match status" value="1"/>
</dbReference>
<dbReference type="GO" id="GO:0006310">
    <property type="term" value="P:DNA recombination"/>
    <property type="evidence" value="ECO:0007669"/>
    <property type="project" value="UniProtKB-UniRule"/>
</dbReference>
<keyword evidence="8" id="KW-0238">DNA-binding</keyword>
<keyword evidence="11" id="KW-0413">Isomerase</keyword>
<evidence type="ECO:0000313" key="18">
    <source>
        <dbReference type="EMBL" id="OPX41971.1"/>
    </source>
</evidence>
<evidence type="ECO:0000256" key="4">
    <source>
        <dbReference type="ARBA" id="ARBA00022763"/>
    </source>
</evidence>
<comment type="catalytic activity">
    <reaction evidence="14 15">
        <text>ATP + H2O = ADP + phosphate + H(+)</text>
        <dbReference type="Rhea" id="RHEA:13065"/>
        <dbReference type="ChEBI" id="CHEBI:15377"/>
        <dbReference type="ChEBI" id="CHEBI:15378"/>
        <dbReference type="ChEBI" id="CHEBI:30616"/>
        <dbReference type="ChEBI" id="CHEBI:43474"/>
        <dbReference type="ChEBI" id="CHEBI:456216"/>
        <dbReference type="EC" id="5.6.2.4"/>
    </reaction>
</comment>
<organism evidence="18 19">
    <name type="scientific">Ruminiclostridium hungatei</name>
    <name type="common">Clostridium hungatei</name>
    <dbReference type="NCBI Taxonomy" id="48256"/>
    <lineage>
        <taxon>Bacteria</taxon>
        <taxon>Bacillati</taxon>
        <taxon>Bacillota</taxon>
        <taxon>Clostridia</taxon>
        <taxon>Eubacteriales</taxon>
        <taxon>Oscillospiraceae</taxon>
        <taxon>Ruminiclostridium</taxon>
    </lineage>
</organism>
<dbReference type="InterPro" id="IPR033454">
    <property type="entry name" value="RecG_wedge"/>
</dbReference>
<dbReference type="Pfam" id="PF00271">
    <property type="entry name" value="Helicase_C"/>
    <property type="match status" value="1"/>
</dbReference>
<keyword evidence="5 15" id="KW-0378">Hydrolase</keyword>
<dbReference type="CDD" id="cd17992">
    <property type="entry name" value="DEXHc_RecG"/>
    <property type="match status" value="1"/>
</dbReference>
<dbReference type="PROSITE" id="PS51194">
    <property type="entry name" value="HELICASE_CTER"/>
    <property type="match status" value="1"/>
</dbReference>
<dbReference type="SUPFAM" id="SSF50249">
    <property type="entry name" value="Nucleic acid-binding proteins"/>
    <property type="match status" value="1"/>
</dbReference>
<dbReference type="Pfam" id="PF17191">
    <property type="entry name" value="RecG_wedge"/>
    <property type="match status" value="1"/>
</dbReference>
<keyword evidence="10 15" id="KW-0234">DNA repair</keyword>
<dbReference type="GO" id="GO:0003677">
    <property type="term" value="F:DNA binding"/>
    <property type="evidence" value="ECO:0007669"/>
    <property type="project" value="UniProtKB-KW"/>
</dbReference>
<dbReference type="PANTHER" id="PTHR47964:SF1">
    <property type="entry name" value="ATP-DEPENDENT DNA HELICASE HOMOLOG RECG, CHLOROPLASTIC"/>
    <property type="match status" value="1"/>
</dbReference>
<dbReference type="RefSeq" id="WP_080066593.1">
    <property type="nucleotide sequence ID" value="NZ_MZGX01000038.1"/>
</dbReference>
<dbReference type="PROSITE" id="PS51192">
    <property type="entry name" value="HELICASE_ATP_BIND_1"/>
    <property type="match status" value="1"/>
</dbReference>
<dbReference type="SMART" id="SM00490">
    <property type="entry name" value="HELICc"/>
    <property type="match status" value="1"/>
</dbReference>
<reference evidence="18 19" key="1">
    <citation type="submission" date="2017-03" db="EMBL/GenBank/DDBJ databases">
        <title>Genome sequence of Clostridium hungatei DSM 14427.</title>
        <authorList>
            <person name="Poehlein A."/>
            <person name="Daniel R."/>
        </authorList>
    </citation>
    <scope>NUCLEOTIDE SEQUENCE [LARGE SCALE GENOMIC DNA]</scope>
    <source>
        <strain evidence="18 19">DSM 14427</strain>
    </source>
</reference>